<evidence type="ECO:0000313" key="3">
    <source>
        <dbReference type="EMBL" id="OTZ79657.1"/>
    </source>
</evidence>
<organism evidence="3 4">
    <name type="scientific">Bacillus thuringiensis serovar kumamotoensis</name>
    <dbReference type="NCBI Taxonomy" id="132267"/>
    <lineage>
        <taxon>Bacteria</taxon>
        <taxon>Bacillati</taxon>
        <taxon>Bacillota</taxon>
        <taxon>Bacilli</taxon>
        <taxon>Bacillales</taxon>
        <taxon>Bacillaceae</taxon>
        <taxon>Bacillus</taxon>
        <taxon>Bacillus cereus group</taxon>
    </lineage>
</organism>
<evidence type="ECO:0000259" key="2">
    <source>
        <dbReference type="Pfam" id="PF07282"/>
    </source>
</evidence>
<dbReference type="GO" id="GO:0003677">
    <property type="term" value="F:DNA binding"/>
    <property type="evidence" value="ECO:0007669"/>
    <property type="project" value="UniProtKB-KW"/>
</dbReference>
<proteinExistence type="predicted"/>
<feature type="domain" description="Cas12f1-like TNB" evidence="2">
    <location>
        <begin position="24"/>
        <end position="74"/>
    </location>
</feature>
<keyword evidence="1" id="KW-0238">DNA-binding</keyword>
<sequence length="85" mass="9993">MATIIISNEKEDEKNLLTRSLYCLSQFIEYKTKLAGSKLEYVNPTYTSQICSYCSVRNKEKDRTIVCGFKTHREWGDEYLLYTYG</sequence>
<accession>A0A9X6PTG1</accession>
<evidence type="ECO:0000256" key="1">
    <source>
        <dbReference type="ARBA" id="ARBA00023125"/>
    </source>
</evidence>
<name>A0A9X6PTG1_BACUK</name>
<protein>
    <recommendedName>
        <fullName evidence="2">Cas12f1-like TNB domain-containing protein</fullName>
    </recommendedName>
</protein>
<dbReference type="Pfam" id="PF07282">
    <property type="entry name" value="Cas12f1-like_TNB"/>
    <property type="match status" value="1"/>
</dbReference>
<dbReference type="EMBL" id="NFEH01000013">
    <property type="protein sequence ID" value="OTZ79657.1"/>
    <property type="molecule type" value="Genomic_DNA"/>
</dbReference>
<dbReference type="Proteomes" id="UP000195087">
    <property type="component" value="Unassembled WGS sequence"/>
</dbReference>
<evidence type="ECO:0000313" key="4">
    <source>
        <dbReference type="Proteomes" id="UP000195087"/>
    </source>
</evidence>
<dbReference type="InterPro" id="IPR010095">
    <property type="entry name" value="Cas12f1-like_TNB"/>
</dbReference>
<dbReference type="AlphaFoldDB" id="A0A9X6PTG1"/>
<comment type="caution">
    <text evidence="3">The sequence shown here is derived from an EMBL/GenBank/DDBJ whole genome shotgun (WGS) entry which is preliminary data.</text>
</comment>
<reference evidence="3 4" key="1">
    <citation type="submission" date="2016-10" db="EMBL/GenBank/DDBJ databases">
        <title>Comparative genomics of Bacillus thuringiensis reveals a path to pathogens against multiple invertebrate hosts.</title>
        <authorList>
            <person name="Zheng J."/>
            <person name="Gao Q."/>
            <person name="Liu H."/>
            <person name="Peng D."/>
            <person name="Ruan L."/>
            <person name="Sun M."/>
        </authorList>
    </citation>
    <scope>NUCLEOTIDE SEQUENCE [LARGE SCALE GENOMIC DNA]</scope>
    <source>
        <strain evidence="3">BGSC 4W1</strain>
    </source>
</reference>
<gene>
    <name evidence="3" type="ORF">BK769_00675</name>
</gene>